<evidence type="ECO:0000313" key="2">
    <source>
        <dbReference type="Proteomes" id="UP001174136"/>
    </source>
</evidence>
<comment type="caution">
    <text evidence="1">The sequence shown here is derived from an EMBL/GenBank/DDBJ whole genome shotgun (WGS) entry which is preliminary data.</text>
</comment>
<protein>
    <submittedName>
        <fullName evidence="1">Uncharacterized protein</fullName>
    </submittedName>
</protein>
<sequence length="167" mass="19261">MCRGCRERAQTTENSYKRNVGEDPDAVGCSTAKCTASAELQGKLQLLKKSKWQCQETYKRYTNDKDILYTAPALDPRFKFLPLSGEEVLDTFDKITAEVAEQYQRQTRGKRRTSQDKLKLMILKTQRATLEDPLQRGQCVNLVVHLKLYWEVHSEALGGTFRNQLRK</sequence>
<dbReference type="EMBL" id="JAOPHQ010001140">
    <property type="protein sequence ID" value="KAK0152140.1"/>
    <property type="molecule type" value="Genomic_DNA"/>
</dbReference>
<evidence type="ECO:0000313" key="1">
    <source>
        <dbReference type="EMBL" id="KAK0152140.1"/>
    </source>
</evidence>
<dbReference type="AlphaFoldDB" id="A0AA47N5A4"/>
<dbReference type="Proteomes" id="UP001174136">
    <property type="component" value="Unassembled WGS sequence"/>
</dbReference>
<reference evidence="1" key="1">
    <citation type="journal article" date="2023" name="Front. Mar. Sci.">
        <title>A new Merluccius polli reference genome to investigate the effects of global change in West African waters.</title>
        <authorList>
            <person name="Mateo J.L."/>
            <person name="Blanco-Fernandez C."/>
            <person name="Garcia-Vazquez E."/>
            <person name="Machado-Schiaffino G."/>
        </authorList>
    </citation>
    <scope>NUCLEOTIDE SEQUENCE</scope>
    <source>
        <strain evidence="1">C29</strain>
        <tissue evidence="1">Fin</tissue>
    </source>
</reference>
<keyword evidence="2" id="KW-1185">Reference proteome</keyword>
<accession>A0AA47N5A4</accession>
<proteinExistence type="predicted"/>
<gene>
    <name evidence="1" type="ORF">N1851_006506</name>
</gene>
<organism evidence="1 2">
    <name type="scientific">Merluccius polli</name>
    <name type="common">Benguela hake</name>
    <name type="synonym">Merluccius cadenati</name>
    <dbReference type="NCBI Taxonomy" id="89951"/>
    <lineage>
        <taxon>Eukaryota</taxon>
        <taxon>Metazoa</taxon>
        <taxon>Chordata</taxon>
        <taxon>Craniata</taxon>
        <taxon>Vertebrata</taxon>
        <taxon>Euteleostomi</taxon>
        <taxon>Actinopterygii</taxon>
        <taxon>Neopterygii</taxon>
        <taxon>Teleostei</taxon>
        <taxon>Neoteleostei</taxon>
        <taxon>Acanthomorphata</taxon>
        <taxon>Zeiogadaria</taxon>
        <taxon>Gadariae</taxon>
        <taxon>Gadiformes</taxon>
        <taxon>Gadoidei</taxon>
        <taxon>Merlucciidae</taxon>
        <taxon>Merluccius</taxon>
    </lineage>
</organism>
<name>A0AA47N5A4_MERPO</name>